<protein>
    <recommendedName>
        <fullName evidence="3">C-type lectin domain-containing protein</fullName>
    </recommendedName>
</protein>
<dbReference type="PROSITE" id="PS00615">
    <property type="entry name" value="C_TYPE_LECTIN_1"/>
    <property type="match status" value="1"/>
</dbReference>
<dbReference type="InterPro" id="IPR001304">
    <property type="entry name" value="C-type_lectin-like"/>
</dbReference>
<reference evidence="4" key="3">
    <citation type="submission" date="2025-09" db="UniProtKB">
        <authorList>
            <consortium name="Ensembl"/>
        </authorList>
    </citation>
    <scope>IDENTIFICATION</scope>
</reference>
<dbReference type="SUPFAM" id="SSF56436">
    <property type="entry name" value="C-type lectin-like"/>
    <property type="match status" value="2"/>
</dbReference>
<evidence type="ECO:0000259" key="3">
    <source>
        <dbReference type="PROSITE" id="PS50041"/>
    </source>
</evidence>
<name>A0A669F7U8_ORENI</name>
<evidence type="ECO:0000313" key="4">
    <source>
        <dbReference type="Ensembl" id="ENSONIP00000080084.1"/>
    </source>
</evidence>
<dbReference type="InterPro" id="IPR016187">
    <property type="entry name" value="CTDL_fold"/>
</dbReference>
<keyword evidence="2" id="KW-0732">Signal</keyword>
<dbReference type="GeneTree" id="ENSGT01100000263473"/>
<reference evidence="5" key="1">
    <citation type="submission" date="2012-01" db="EMBL/GenBank/DDBJ databases">
        <title>The Genome Sequence of Oreochromis niloticus (Nile Tilapia).</title>
        <authorList>
            <consortium name="Broad Institute Genome Assembly Team"/>
            <consortium name="Broad Institute Sequencing Platform"/>
            <person name="Di Palma F."/>
            <person name="Johnson J."/>
            <person name="Lander E.S."/>
            <person name="Lindblad-Toh K."/>
        </authorList>
    </citation>
    <scope>NUCLEOTIDE SEQUENCE [LARGE SCALE GENOMIC DNA]</scope>
</reference>
<dbReference type="SMART" id="SM00034">
    <property type="entry name" value="CLECT"/>
    <property type="match status" value="2"/>
</dbReference>
<keyword evidence="1" id="KW-1015">Disulfide bond</keyword>
<evidence type="ECO:0000256" key="1">
    <source>
        <dbReference type="ARBA" id="ARBA00023157"/>
    </source>
</evidence>
<dbReference type="Pfam" id="PF00059">
    <property type="entry name" value="Lectin_C"/>
    <property type="match status" value="2"/>
</dbReference>
<dbReference type="AlphaFoldDB" id="A0A669F7U8"/>
<dbReference type="Gene3D" id="3.10.100.10">
    <property type="entry name" value="Mannose-Binding Protein A, subunit A"/>
    <property type="match status" value="2"/>
</dbReference>
<dbReference type="InParanoid" id="A0A669F7U8"/>
<dbReference type="PROSITE" id="PS50041">
    <property type="entry name" value="C_TYPE_LECTIN_2"/>
    <property type="match status" value="2"/>
</dbReference>
<evidence type="ECO:0000313" key="5">
    <source>
        <dbReference type="Proteomes" id="UP000005207"/>
    </source>
</evidence>
<keyword evidence="5" id="KW-1185">Reference proteome</keyword>
<sequence>MEKALFIIAASGLCAVASDVKHYYQFVYELKNWTEALSYCRDKYTDLATVEDFEDVQMLNSTVDLSKMTTGNRAWIGLYDDVNSWRWSMSENSEAEFRNWSPGQPDNLGSAEDCVWMLDGPWFDSPCANLYRFVCSDNRGSTRTFVYINNPMTWANAQSYCRVHYTDLASVRNMTENQKIDNLVPGGVRVWIGLFRESWKWTDGSNYSFTYWKTKEPNNMNGTETCVAANFEENAKWENWTCDRKKEFVCYVGKHYYLKHWSFSQSLVLASDPASLYSRLLLVTIYKLHPDVNRAGCTISNVI</sequence>
<feature type="domain" description="C-type lectin" evidence="3">
    <location>
        <begin position="24"/>
        <end position="136"/>
    </location>
</feature>
<dbReference type="PANTHER" id="PTHR45784">
    <property type="entry name" value="C-TYPE LECTIN DOMAIN FAMILY 20 MEMBER A-RELATED"/>
    <property type="match status" value="1"/>
</dbReference>
<feature type="signal peptide" evidence="2">
    <location>
        <begin position="1"/>
        <end position="17"/>
    </location>
</feature>
<dbReference type="InterPro" id="IPR016186">
    <property type="entry name" value="C-type_lectin-like/link_sf"/>
</dbReference>
<evidence type="ECO:0000256" key="2">
    <source>
        <dbReference type="SAM" id="SignalP"/>
    </source>
</evidence>
<dbReference type="OMA" id="PICINIF"/>
<feature type="chain" id="PRO_5025563822" description="C-type lectin domain-containing protein" evidence="2">
    <location>
        <begin position="18"/>
        <end position="303"/>
    </location>
</feature>
<feature type="domain" description="C-type lectin" evidence="3">
    <location>
        <begin position="140"/>
        <end position="251"/>
    </location>
</feature>
<reference evidence="4" key="2">
    <citation type="submission" date="2025-08" db="UniProtKB">
        <authorList>
            <consortium name="Ensembl"/>
        </authorList>
    </citation>
    <scope>IDENTIFICATION</scope>
</reference>
<dbReference type="Proteomes" id="UP000005207">
    <property type="component" value="Linkage group LG20"/>
</dbReference>
<dbReference type="InterPro" id="IPR018378">
    <property type="entry name" value="C-type_lectin_CS"/>
</dbReference>
<organism evidence="4 5">
    <name type="scientific">Oreochromis niloticus</name>
    <name type="common">Nile tilapia</name>
    <name type="synonym">Tilapia nilotica</name>
    <dbReference type="NCBI Taxonomy" id="8128"/>
    <lineage>
        <taxon>Eukaryota</taxon>
        <taxon>Metazoa</taxon>
        <taxon>Chordata</taxon>
        <taxon>Craniata</taxon>
        <taxon>Vertebrata</taxon>
        <taxon>Euteleostomi</taxon>
        <taxon>Actinopterygii</taxon>
        <taxon>Neopterygii</taxon>
        <taxon>Teleostei</taxon>
        <taxon>Neoteleostei</taxon>
        <taxon>Acanthomorphata</taxon>
        <taxon>Ovalentaria</taxon>
        <taxon>Cichlomorphae</taxon>
        <taxon>Cichliformes</taxon>
        <taxon>Cichlidae</taxon>
        <taxon>African cichlids</taxon>
        <taxon>Pseudocrenilabrinae</taxon>
        <taxon>Oreochromini</taxon>
        <taxon>Oreochromis</taxon>
    </lineage>
</organism>
<dbReference type="Ensembl" id="ENSONIT00000069413.1">
    <property type="protein sequence ID" value="ENSONIP00000080084.1"/>
    <property type="gene ID" value="ENSONIG00000027359.1"/>
</dbReference>
<proteinExistence type="predicted"/>
<accession>A0A669F7U8</accession>
<dbReference type="PANTHER" id="PTHR45784:SF3">
    <property type="entry name" value="C-TYPE LECTIN DOMAIN FAMILY 4 MEMBER K-LIKE-RELATED"/>
    <property type="match status" value="1"/>
</dbReference>